<sequence length="326" mass="35979">MHVIHPSVPIFHLYFDQVMLLTLFPAYMSIQIDWTFIPEKNRTLLGLVVSDDRDEIEGITVALNVGMQLLFFCFIVGSNAILIYELQNKTKWRQNAVAAVPKPNSRYSSTAARSSGNDNIMVPLSAGVNPAGSSRFLSVPGEAPESRLNLNGGQDVPSAAAQAASRDRKLARMIVFLSAILFVCYLPSTICLVTQLVQPEFSITRGYENIFFVGWSFAWVADAINSSVNIFVYYNMSTKYRLTFQALFSSWHRKWRRVGPHAGANAQSNVASGSSVRRLANIGDKSPVRQDIENLSKLSSVYVSAEGGSVTPSTSSMFQLSQKSQC</sequence>
<feature type="transmembrane region" description="Helical" evidence="5">
    <location>
        <begin position="210"/>
        <end position="234"/>
    </location>
</feature>
<dbReference type="Gene3D" id="1.20.1070.10">
    <property type="entry name" value="Rhodopsin 7-helix transmembrane proteins"/>
    <property type="match status" value="1"/>
</dbReference>
<keyword evidence="5" id="KW-1133">Transmembrane helix</keyword>
<keyword evidence="5" id="KW-0472">Membrane</keyword>
<evidence type="ECO:0000256" key="5">
    <source>
        <dbReference type="SAM" id="Phobius"/>
    </source>
</evidence>
<comment type="subcellular location">
    <subcellularLocation>
        <location evidence="1">Membrane</location>
        <topology evidence="1">Multi-pass membrane protein</topology>
    </subcellularLocation>
</comment>
<evidence type="ECO:0000313" key="6">
    <source>
        <dbReference type="EMBL" id="GFR58474.1"/>
    </source>
</evidence>
<dbReference type="SUPFAM" id="SSF81321">
    <property type="entry name" value="Family A G protein-coupled receptor-like"/>
    <property type="match status" value="1"/>
</dbReference>
<keyword evidence="4" id="KW-0807">Transducer</keyword>
<evidence type="ECO:0000256" key="4">
    <source>
        <dbReference type="ARBA" id="ARBA00023224"/>
    </source>
</evidence>
<dbReference type="PANTHER" id="PTHR45695:SF9">
    <property type="entry name" value="LEUCOKININ RECEPTOR"/>
    <property type="match status" value="1"/>
</dbReference>
<keyword evidence="2" id="KW-0297">G-protein coupled receptor</keyword>
<dbReference type="Pfam" id="PF10324">
    <property type="entry name" value="7TM_GPCR_Srw"/>
    <property type="match status" value="1"/>
</dbReference>
<dbReference type="InterPro" id="IPR019427">
    <property type="entry name" value="7TM_GPCR_serpentine_rcpt_Srw"/>
</dbReference>
<keyword evidence="7" id="KW-1185">Reference proteome</keyword>
<feature type="transmembrane region" description="Helical" evidence="5">
    <location>
        <begin position="174"/>
        <end position="198"/>
    </location>
</feature>
<name>A0AAV4ECE7_9GAST</name>
<reference evidence="6 7" key="1">
    <citation type="journal article" date="2021" name="Elife">
        <title>Chloroplast acquisition without the gene transfer in kleptoplastic sea slugs, Plakobranchus ocellatus.</title>
        <authorList>
            <person name="Maeda T."/>
            <person name="Takahashi S."/>
            <person name="Yoshida T."/>
            <person name="Shimamura S."/>
            <person name="Takaki Y."/>
            <person name="Nagai Y."/>
            <person name="Toyoda A."/>
            <person name="Suzuki Y."/>
            <person name="Arimoto A."/>
            <person name="Ishii H."/>
            <person name="Satoh N."/>
            <person name="Nishiyama T."/>
            <person name="Hasebe M."/>
            <person name="Maruyama T."/>
            <person name="Minagawa J."/>
            <person name="Obokata J."/>
            <person name="Shigenobu S."/>
        </authorList>
    </citation>
    <scope>NUCLEOTIDE SEQUENCE [LARGE SCALE GENOMIC DNA]</scope>
</reference>
<evidence type="ECO:0000313" key="7">
    <source>
        <dbReference type="Proteomes" id="UP000762676"/>
    </source>
</evidence>
<feature type="transmembrane region" description="Helical" evidence="5">
    <location>
        <begin position="61"/>
        <end position="84"/>
    </location>
</feature>
<dbReference type="Proteomes" id="UP000762676">
    <property type="component" value="Unassembled WGS sequence"/>
</dbReference>
<gene>
    <name evidence="6" type="ORF">ElyMa_003482600</name>
</gene>
<evidence type="ECO:0000256" key="1">
    <source>
        <dbReference type="ARBA" id="ARBA00004141"/>
    </source>
</evidence>
<dbReference type="AlphaFoldDB" id="A0AAV4ECE7"/>
<accession>A0AAV4ECE7</accession>
<protein>
    <submittedName>
        <fullName evidence="6">Chemosensory receptor A</fullName>
    </submittedName>
</protein>
<organism evidence="6 7">
    <name type="scientific">Elysia marginata</name>
    <dbReference type="NCBI Taxonomy" id="1093978"/>
    <lineage>
        <taxon>Eukaryota</taxon>
        <taxon>Metazoa</taxon>
        <taxon>Spiralia</taxon>
        <taxon>Lophotrochozoa</taxon>
        <taxon>Mollusca</taxon>
        <taxon>Gastropoda</taxon>
        <taxon>Heterobranchia</taxon>
        <taxon>Euthyneura</taxon>
        <taxon>Panpulmonata</taxon>
        <taxon>Sacoglossa</taxon>
        <taxon>Placobranchoidea</taxon>
        <taxon>Plakobranchidae</taxon>
        <taxon>Elysia</taxon>
    </lineage>
</organism>
<keyword evidence="5" id="KW-0812">Transmembrane</keyword>
<evidence type="ECO:0000256" key="2">
    <source>
        <dbReference type="ARBA" id="ARBA00023040"/>
    </source>
</evidence>
<dbReference type="GO" id="GO:0005886">
    <property type="term" value="C:plasma membrane"/>
    <property type="evidence" value="ECO:0007669"/>
    <property type="project" value="TreeGrafter"/>
</dbReference>
<dbReference type="PANTHER" id="PTHR45695">
    <property type="entry name" value="LEUCOKININ RECEPTOR-RELATED"/>
    <property type="match status" value="1"/>
</dbReference>
<proteinExistence type="predicted"/>
<dbReference type="EMBL" id="BMAT01007147">
    <property type="protein sequence ID" value="GFR58474.1"/>
    <property type="molecule type" value="Genomic_DNA"/>
</dbReference>
<dbReference type="GO" id="GO:0008528">
    <property type="term" value="F:G protein-coupled peptide receptor activity"/>
    <property type="evidence" value="ECO:0007669"/>
    <property type="project" value="InterPro"/>
</dbReference>
<comment type="caution">
    <text evidence="6">The sequence shown here is derived from an EMBL/GenBank/DDBJ whole genome shotgun (WGS) entry which is preliminary data.</text>
</comment>
<evidence type="ECO:0000256" key="3">
    <source>
        <dbReference type="ARBA" id="ARBA00023170"/>
    </source>
</evidence>
<keyword evidence="3 6" id="KW-0675">Receptor</keyword>